<name>A0A9N9T3U6_DIABA</name>
<evidence type="ECO:0000313" key="3">
    <source>
        <dbReference type="Proteomes" id="UP001153709"/>
    </source>
</evidence>
<dbReference type="InterPro" id="IPR036691">
    <property type="entry name" value="Endo/exonu/phosph_ase_sf"/>
</dbReference>
<proteinExistence type="predicted"/>
<keyword evidence="3" id="KW-1185">Reference proteome</keyword>
<evidence type="ECO:0008006" key="4">
    <source>
        <dbReference type="Google" id="ProtNLM"/>
    </source>
</evidence>
<dbReference type="Proteomes" id="UP001153709">
    <property type="component" value="Chromosome 6"/>
</dbReference>
<dbReference type="OrthoDB" id="8069600at2759"/>
<gene>
    <name evidence="2" type="ORF">DIABBA_LOCUS9482</name>
</gene>
<dbReference type="AlphaFoldDB" id="A0A9N9T3U6"/>
<protein>
    <recommendedName>
        <fullName evidence="4">Endonuclease/exonuclease/phosphatase domain-containing protein</fullName>
    </recommendedName>
</protein>
<evidence type="ECO:0000256" key="1">
    <source>
        <dbReference type="SAM" id="MobiDB-lite"/>
    </source>
</evidence>
<evidence type="ECO:0000313" key="2">
    <source>
        <dbReference type="EMBL" id="CAG9836393.1"/>
    </source>
</evidence>
<dbReference type="SUPFAM" id="SSF56219">
    <property type="entry name" value="DNase I-like"/>
    <property type="match status" value="1"/>
</dbReference>
<dbReference type="Gene3D" id="3.60.10.10">
    <property type="entry name" value="Endonuclease/exonuclease/phosphatase"/>
    <property type="match status" value="1"/>
</dbReference>
<feature type="region of interest" description="Disordered" evidence="1">
    <location>
        <begin position="255"/>
        <end position="276"/>
    </location>
</feature>
<sequence>MARKQKTNVKLTAEVSKRNLRSSCNKNNNIATISTSKNVRKPAKRQLVKDLSPTPPEITIPTKTVTTVVQIQKTDPTDKIIPTDEQKQVTTEPIIAVVPTVELNLQKQKGDPTDPLIRIDERTPVTTEPVIAVVEEHKMDTSGPIITAVEQETPEVQDYSYTSVTSRIPFSPLTKKQKRSIMDEEYVHKKFRYRRYFEKQKFEQAVEKYRREAIQRFSNYEHDQCVQTCSDGLTRCLNAGNALSFHDIIDEESQLTKASSGTETADEGSSTITSSETEEQILLLYDRPNSADMRTLFHNLKMAGTCGKCSKNCVFKEPNKVTGKVFGYPCDICKSSTLVQVFNEIWLRDDIKSTELQMFDYNIYTYRRDRSLEASTFKRDGEVLIALWKTITSVRLSATQISNICLSKLRLTTSTSFIFATAYFPSLSMIQKSVEFTGNVENLAENYPEYKLCILGDFNLSNCQWSIDRLSSVATPLPGTSPNEVEFI</sequence>
<accession>A0A9N9T3U6</accession>
<dbReference type="EMBL" id="OU898281">
    <property type="protein sequence ID" value="CAG9836393.1"/>
    <property type="molecule type" value="Genomic_DNA"/>
</dbReference>
<organism evidence="2 3">
    <name type="scientific">Diabrotica balteata</name>
    <name type="common">Banded cucumber beetle</name>
    <dbReference type="NCBI Taxonomy" id="107213"/>
    <lineage>
        <taxon>Eukaryota</taxon>
        <taxon>Metazoa</taxon>
        <taxon>Ecdysozoa</taxon>
        <taxon>Arthropoda</taxon>
        <taxon>Hexapoda</taxon>
        <taxon>Insecta</taxon>
        <taxon>Pterygota</taxon>
        <taxon>Neoptera</taxon>
        <taxon>Endopterygota</taxon>
        <taxon>Coleoptera</taxon>
        <taxon>Polyphaga</taxon>
        <taxon>Cucujiformia</taxon>
        <taxon>Chrysomeloidea</taxon>
        <taxon>Chrysomelidae</taxon>
        <taxon>Galerucinae</taxon>
        <taxon>Diabroticina</taxon>
        <taxon>Diabroticites</taxon>
        <taxon>Diabrotica</taxon>
    </lineage>
</organism>
<reference evidence="2" key="1">
    <citation type="submission" date="2022-01" db="EMBL/GenBank/DDBJ databases">
        <authorList>
            <person name="King R."/>
        </authorList>
    </citation>
    <scope>NUCLEOTIDE SEQUENCE</scope>
</reference>